<evidence type="ECO:0000259" key="19">
    <source>
        <dbReference type="PROSITE" id="PS50835"/>
    </source>
</evidence>
<evidence type="ECO:0000256" key="1">
    <source>
        <dbReference type="ARBA" id="ARBA00004251"/>
    </source>
</evidence>
<dbReference type="GeneID" id="103596690"/>
<evidence type="ECO:0000256" key="2">
    <source>
        <dbReference type="ARBA" id="ARBA00022475"/>
    </source>
</evidence>
<keyword evidence="5" id="KW-0677">Repeat</keyword>
<dbReference type="SMART" id="SM00408">
    <property type="entry name" value="IGc2"/>
    <property type="match status" value="5"/>
</dbReference>
<dbReference type="Pfam" id="PF08205">
    <property type="entry name" value="C2-set_2"/>
    <property type="match status" value="1"/>
</dbReference>
<keyword evidence="17" id="KW-1133">Transmembrane helix</keyword>
<dbReference type="InterPro" id="IPR003599">
    <property type="entry name" value="Ig_sub"/>
</dbReference>
<keyword evidence="4" id="KW-0430">Lectin</keyword>
<dbReference type="InterPro" id="IPR003598">
    <property type="entry name" value="Ig_sub2"/>
</dbReference>
<evidence type="ECO:0000256" key="5">
    <source>
        <dbReference type="ARBA" id="ARBA00022737"/>
    </source>
</evidence>
<dbReference type="InterPro" id="IPR056386">
    <property type="entry name" value="Ig_CD22"/>
</dbReference>
<organism evidence="20 21">
    <name type="scientific">Galeopterus variegatus</name>
    <name type="common">Malayan flying lemur</name>
    <name type="synonym">Cynocephalus variegatus</name>
    <dbReference type="NCBI Taxonomy" id="482537"/>
    <lineage>
        <taxon>Eukaryota</taxon>
        <taxon>Metazoa</taxon>
        <taxon>Chordata</taxon>
        <taxon>Craniata</taxon>
        <taxon>Vertebrata</taxon>
        <taxon>Euteleostomi</taxon>
        <taxon>Mammalia</taxon>
        <taxon>Eutheria</taxon>
        <taxon>Euarchontoglires</taxon>
        <taxon>Dermoptera</taxon>
        <taxon>Cynocephalidae</taxon>
        <taxon>Galeopterus</taxon>
    </lineage>
</organism>
<evidence type="ECO:0000256" key="13">
    <source>
        <dbReference type="ARBA" id="ARBA00041781"/>
    </source>
</evidence>
<evidence type="ECO:0000313" key="21">
    <source>
        <dbReference type="RefSeq" id="XP_008578607.1"/>
    </source>
</evidence>
<keyword evidence="8" id="KW-1015">Disulfide bond</keyword>
<accession>A0ABM0RDB6</accession>
<dbReference type="PANTHER" id="PTHR46958:SF1">
    <property type="entry name" value="B-CELL RECEPTOR CD22"/>
    <property type="match status" value="1"/>
</dbReference>
<dbReference type="Proteomes" id="UP000694923">
    <property type="component" value="Unplaced"/>
</dbReference>
<keyword evidence="10" id="KW-0393">Immunoglobulin domain</keyword>
<dbReference type="CDD" id="cd00096">
    <property type="entry name" value="Ig"/>
    <property type="match status" value="1"/>
</dbReference>
<comment type="function">
    <text evidence="14">Most highly expressed siglec (sialic acid-binding immunoglobulin-like lectin) on B-cells that plays a role in various aspects of B-cell biology including differentiation, antigen presentation, and trafficking to bone marrow. Binds to alpha 2,6-linked sialic acid residues of surface molecules such as CD22 itself, CD45 and IgM in a cis configuration. Can also bind to ligands on other cells as an adhesion molecule in a trans configuration. Acts as an inhibitory coreceptor on the surface of B-cells and inhibits B-cell receptor induced signaling, characterized by inhibition of the calcium mobilization and cellular activation. Mechanistically, the immunoreceptor tyrosine-based inhibitory motif domain is phosphorylated by the Src kinase LYN, which in turn leads to the recruitment of the protein tyrosine phosphatase 1/PTPN6, leading to the negative regulation of BCR signaling. If this negative signaling from is of sufficient strength, apoptosis of the B-cell can be induced.</text>
</comment>
<dbReference type="InterPro" id="IPR007110">
    <property type="entry name" value="Ig-like_dom"/>
</dbReference>
<feature type="domain" description="Ig-like" evidence="19">
    <location>
        <begin position="325"/>
        <end position="408"/>
    </location>
</feature>
<feature type="domain" description="Ig-like" evidence="19">
    <location>
        <begin position="586"/>
        <end position="669"/>
    </location>
</feature>
<dbReference type="SMART" id="SM00409">
    <property type="entry name" value="IG"/>
    <property type="match status" value="7"/>
</dbReference>
<reference evidence="21" key="1">
    <citation type="submission" date="2025-08" db="UniProtKB">
        <authorList>
            <consortium name="RefSeq"/>
        </authorList>
    </citation>
    <scope>IDENTIFICATION</scope>
</reference>
<evidence type="ECO:0000256" key="17">
    <source>
        <dbReference type="SAM" id="Phobius"/>
    </source>
</evidence>
<comment type="similarity">
    <text evidence="11">Belongs to the immunoglobulin superfamily. SIGLEC (sialic acid binding Ig-like lectin) family.</text>
</comment>
<keyword evidence="21" id="KW-0675">Receptor</keyword>
<evidence type="ECO:0000256" key="12">
    <source>
        <dbReference type="ARBA" id="ARBA00040106"/>
    </source>
</evidence>
<evidence type="ECO:0000256" key="9">
    <source>
        <dbReference type="ARBA" id="ARBA00023180"/>
    </source>
</evidence>
<feature type="domain" description="Ig-like" evidence="19">
    <location>
        <begin position="236"/>
        <end position="320"/>
    </location>
</feature>
<dbReference type="Gene3D" id="2.60.40.10">
    <property type="entry name" value="Immunoglobulins"/>
    <property type="match status" value="7"/>
</dbReference>
<name>A0ABM0RDB6_GALVR</name>
<evidence type="ECO:0000256" key="11">
    <source>
        <dbReference type="ARBA" id="ARBA00038361"/>
    </source>
</evidence>
<dbReference type="PANTHER" id="PTHR46958">
    <property type="entry name" value="B-CELL RECEPTOR CD22"/>
    <property type="match status" value="1"/>
</dbReference>
<evidence type="ECO:0000256" key="10">
    <source>
        <dbReference type="ARBA" id="ARBA00023319"/>
    </source>
</evidence>
<gene>
    <name evidence="21" type="primary">CD22</name>
</gene>
<evidence type="ECO:0000313" key="20">
    <source>
        <dbReference type="Proteomes" id="UP000694923"/>
    </source>
</evidence>
<feature type="compositionally biased region" description="Polar residues" evidence="16">
    <location>
        <begin position="783"/>
        <end position="794"/>
    </location>
</feature>
<evidence type="ECO:0000256" key="14">
    <source>
        <dbReference type="ARBA" id="ARBA00045430"/>
    </source>
</evidence>
<keyword evidence="2" id="KW-1003">Cell membrane</keyword>
<feature type="signal peptide" evidence="18">
    <location>
        <begin position="1"/>
        <end position="17"/>
    </location>
</feature>
<feature type="region of interest" description="Disordered" evidence="16">
    <location>
        <begin position="763"/>
        <end position="794"/>
    </location>
</feature>
<keyword evidence="9" id="KW-0325">Glycoprotein</keyword>
<evidence type="ECO:0000256" key="16">
    <source>
        <dbReference type="SAM" id="MobiDB-lite"/>
    </source>
</evidence>
<dbReference type="InterPro" id="IPR013783">
    <property type="entry name" value="Ig-like_fold"/>
</dbReference>
<protein>
    <recommendedName>
        <fullName evidence="12">B-cell receptor CD22</fullName>
    </recommendedName>
    <alternativeName>
        <fullName evidence="13">Sialic acid-binding Ig-like lectin 2</fullName>
    </alternativeName>
</protein>
<evidence type="ECO:0000256" key="4">
    <source>
        <dbReference type="ARBA" id="ARBA00022734"/>
    </source>
</evidence>
<evidence type="ECO:0000256" key="3">
    <source>
        <dbReference type="ARBA" id="ARBA00022729"/>
    </source>
</evidence>
<evidence type="ECO:0000256" key="7">
    <source>
        <dbReference type="ARBA" id="ARBA00023136"/>
    </source>
</evidence>
<evidence type="ECO:0000256" key="18">
    <source>
        <dbReference type="SAM" id="SignalP"/>
    </source>
</evidence>
<evidence type="ECO:0000256" key="8">
    <source>
        <dbReference type="ARBA" id="ARBA00023157"/>
    </source>
</evidence>
<evidence type="ECO:0000256" key="15">
    <source>
        <dbReference type="ARBA" id="ARBA00046458"/>
    </source>
</evidence>
<dbReference type="Pfam" id="PF24518">
    <property type="entry name" value="Ig_CD22"/>
    <property type="match status" value="1"/>
</dbReference>
<evidence type="ECO:0000256" key="6">
    <source>
        <dbReference type="ARBA" id="ARBA00022889"/>
    </source>
</evidence>
<comment type="subunit">
    <text evidence="15">Predominantly monomer of isoform CD22-beta. Also found as heterodimer of isoform CD22-beta and a shorter isoform. Interacts with PTPN6/SHP-1, LYN, SYK, PIK3R1/PIK3R2 and PLCG1 upon phosphorylation. Interacts with GRB2, INPP5D and SHC1 upon phosphorylation. May form a complex with INPP5D/SHIP, GRB2 and SHC1.</text>
</comment>
<feature type="chain" id="PRO_5045317529" description="B-cell receptor CD22" evidence="18">
    <location>
        <begin position="18"/>
        <end position="854"/>
    </location>
</feature>
<feature type="transmembrane region" description="Helical" evidence="17">
    <location>
        <begin position="681"/>
        <end position="699"/>
    </location>
</feature>
<feature type="domain" description="Ig-like" evidence="19">
    <location>
        <begin position="499"/>
        <end position="575"/>
    </location>
</feature>
<dbReference type="RefSeq" id="XP_008578607.1">
    <property type="nucleotide sequence ID" value="XM_008580385.1"/>
</dbReference>
<proteinExistence type="inferred from homology"/>
<keyword evidence="3 18" id="KW-0732">Signal</keyword>
<keyword evidence="20" id="KW-1185">Reference proteome</keyword>
<keyword evidence="6" id="KW-0130">Cell adhesion</keyword>
<sequence length="854" mass="95669">MHLLSAWLLLVVPEYLASLDSDWEFQHPKTLYTWKGACVWIPCRYTAPRNEQLIKFTLYHNSEYDDVSKAFKGLILYDNKEPGEFPPQQGRVRFLGDKIHNCSLSINPVQVNDSGQLGLRMMSANDKWLEEIHLNVSETPLPPHIQLPPEIWELQEVTVTCSLNFACFGYPIQLRWSRVEPAVTSTIITTSNVLTQSQLTFRPQWSDHGKNLTCQLWNDTKVLCVDTVQLDVKHSPKLKIEVNPSETTVVEGKTVTMTCQIISSNPEYHTISWLKDGTLLKEHHTLTLTLSTVTKEMSGKYRCQASNNIGTGKSEDVALEVQYAPEPSKVQILPSPAKEGDKVELICISPAKPPPSNYTWFHNGKKVLGRTEEKFQISKVLLWHAGTYCCVAENSLGRGQVGQEADLDVQYPPKNVTAVIQSSTPIREGDSVTLYCNYNSSNPKVTQYEWSPQSSWNELSPGVLTIQKVAWDVTAITCAACNRWCSWASPVNLDVQYAPRDVRVQVSPHSEIRSGNQVLLRCDFSSSHPKDVHFFWKKNGSFLEEGRELSFDSISPEDAGNYSCLANNSIGQTTSKDWMLQVLYAPRSLRVSIAPGDRVMEGKKVALTCESDANPPPSHYTWFDWNNQNLHHAGKTLRLEPVEIQHSGAYWCQGANRLGTGESPPSTLTVYYSPVTIGRRTAMGIGLCLAILILVIWGVKLQRRWKRIQGQQELQENSSGQSFFVRNKKIRRAALSEASHSLGCYNPVMEDAISYAALRFPETDTSGTGDAENSEMQGPPPNSDNTATYSVVSPPNSDDMVTYSVVQTHQMGDYENVAAAFPEDEGIHYSELVHLGGGKRPRAQEDVEYVILKH</sequence>
<keyword evidence="7 17" id="KW-0472">Membrane</keyword>
<dbReference type="InterPro" id="IPR013162">
    <property type="entry name" value="CD80_C2-set"/>
</dbReference>
<dbReference type="InterPro" id="IPR036179">
    <property type="entry name" value="Ig-like_dom_sf"/>
</dbReference>
<keyword evidence="17" id="KW-0812">Transmembrane</keyword>
<dbReference type="Pfam" id="PF13927">
    <property type="entry name" value="Ig_3"/>
    <property type="match status" value="3"/>
</dbReference>
<feature type="domain" description="Ig-like" evidence="19">
    <location>
        <begin position="413"/>
        <end position="496"/>
    </location>
</feature>
<dbReference type="SUPFAM" id="SSF48726">
    <property type="entry name" value="Immunoglobulin"/>
    <property type="match status" value="7"/>
</dbReference>
<comment type="subcellular location">
    <subcellularLocation>
        <location evidence="1">Cell membrane</location>
        <topology evidence="1">Single-pass type I membrane protein</topology>
    </subcellularLocation>
</comment>
<dbReference type="PROSITE" id="PS50835">
    <property type="entry name" value="IG_LIKE"/>
    <property type="match status" value="5"/>
</dbReference>
<dbReference type="Pfam" id="PF13895">
    <property type="entry name" value="Ig_2"/>
    <property type="match status" value="1"/>
</dbReference>